<evidence type="ECO:0000256" key="2">
    <source>
        <dbReference type="SAM" id="MobiDB-lite"/>
    </source>
</evidence>
<evidence type="ECO:0000313" key="4">
    <source>
        <dbReference type="EMBL" id="RGX29885.1"/>
    </source>
</evidence>
<evidence type="ECO:0000313" key="5">
    <source>
        <dbReference type="Proteomes" id="UP000283880"/>
    </source>
</evidence>
<dbReference type="InterPro" id="IPR005094">
    <property type="entry name" value="Endonuclease_MobA/VirD2"/>
</dbReference>
<dbReference type="Pfam" id="PF03432">
    <property type="entry name" value="Relaxase"/>
    <property type="match status" value="1"/>
</dbReference>
<organism evidence="4 5">
    <name type="scientific">Enterocloster asparagiformis</name>
    <dbReference type="NCBI Taxonomy" id="333367"/>
    <lineage>
        <taxon>Bacteria</taxon>
        <taxon>Bacillati</taxon>
        <taxon>Bacillota</taxon>
        <taxon>Clostridia</taxon>
        <taxon>Lachnospirales</taxon>
        <taxon>Lachnospiraceae</taxon>
        <taxon>Enterocloster</taxon>
    </lineage>
</organism>
<proteinExistence type="predicted"/>
<feature type="region of interest" description="Disordered" evidence="2">
    <location>
        <begin position="455"/>
        <end position="475"/>
    </location>
</feature>
<dbReference type="RefSeq" id="WP_007710508.1">
    <property type="nucleotide sequence ID" value="NZ_BAABXR010000001.1"/>
</dbReference>
<dbReference type="Proteomes" id="UP000283880">
    <property type="component" value="Unassembled WGS sequence"/>
</dbReference>
<evidence type="ECO:0000259" key="3">
    <source>
        <dbReference type="Pfam" id="PF03432"/>
    </source>
</evidence>
<sequence length="475" mass="53812">MATTRLMPLHTGKGRTVGTAIADILDYVKNPQKTDNGRLITGWQCDSRVADAEFLLSKRQYTALTGRTRGEDDVIAYHVRQSFVPGEITPEEANRIGVEFAKRFTKNNHAFIVCTHIDKAHIHNHIIWNSTALDCKRKFRNFWGSTRAVRRLSDTLCVENGFSIVENPKRHGKTYNKWLGDAAKPCQRELLRTAIDEALAKKPADFEALLKLLQEAGVEVSRRGKALRLKAPGWKNVARMDSLGDGYDEPELRAVLSGEKEHTPRKKAERPAPEPPCVNLLVDIQAKLKAGKGAGYERWARSFNLKQMAQTLNFLTEHGLLEYGKLKEKTAAATARYNELSGQIKTAEQRLAEITVLKTHIINYSKTREVYAAYRKAGYSKKFLAEHESEILLHKAAKKAFDDLGVKKLPTVRSLQTEYAALLSEKKAAYGEYRKARDEMKELLTVKANVDRLMGYEDQEKEQETKEKQEQSKGR</sequence>
<feature type="domain" description="MobA/VirD2-like nuclease" evidence="3">
    <location>
        <begin position="27"/>
        <end position="161"/>
    </location>
</feature>
<feature type="compositionally biased region" description="Basic and acidic residues" evidence="2">
    <location>
        <begin position="462"/>
        <end position="475"/>
    </location>
</feature>
<evidence type="ECO:0000256" key="1">
    <source>
        <dbReference type="SAM" id="Coils"/>
    </source>
</evidence>
<dbReference type="OrthoDB" id="9763513at2"/>
<feature type="coiled-coil region" evidence="1">
    <location>
        <begin position="330"/>
        <end position="357"/>
    </location>
</feature>
<name>A0A413FGG6_9FIRM</name>
<keyword evidence="1" id="KW-0175">Coiled coil</keyword>
<gene>
    <name evidence="4" type="ORF">DWV29_09195</name>
</gene>
<accession>A0A413FGG6</accession>
<dbReference type="EMBL" id="QSBM01000006">
    <property type="protein sequence ID" value="RGX29885.1"/>
    <property type="molecule type" value="Genomic_DNA"/>
</dbReference>
<reference evidence="4 5" key="1">
    <citation type="submission" date="2018-08" db="EMBL/GenBank/DDBJ databases">
        <title>A genome reference for cultivated species of the human gut microbiota.</title>
        <authorList>
            <person name="Zou Y."/>
            <person name="Xue W."/>
            <person name="Luo G."/>
        </authorList>
    </citation>
    <scope>NUCLEOTIDE SEQUENCE [LARGE SCALE GENOMIC DNA]</scope>
    <source>
        <strain evidence="4 5">AF04-15</strain>
    </source>
</reference>
<comment type="caution">
    <text evidence="4">The sequence shown here is derived from an EMBL/GenBank/DDBJ whole genome shotgun (WGS) entry which is preliminary data.</text>
</comment>
<dbReference type="AlphaFoldDB" id="A0A413FGG6"/>
<protein>
    <submittedName>
        <fullName evidence="4">Relaxase</fullName>
    </submittedName>
</protein>